<dbReference type="AlphaFoldDB" id="A0A7X5LNV6"/>
<evidence type="ECO:0000256" key="2">
    <source>
        <dbReference type="ARBA" id="ARBA00022679"/>
    </source>
</evidence>
<dbReference type="GO" id="GO:0009244">
    <property type="term" value="P:lipopolysaccharide core region biosynthetic process"/>
    <property type="evidence" value="ECO:0007669"/>
    <property type="project" value="TreeGrafter"/>
</dbReference>
<evidence type="ECO:0000313" key="3">
    <source>
        <dbReference type="EMBL" id="NDV92065.1"/>
    </source>
</evidence>
<organism evidence="3 4">
    <name type="scientific">Alteromonas profundi</name>
    <dbReference type="NCBI Taxonomy" id="2696062"/>
    <lineage>
        <taxon>Bacteria</taxon>
        <taxon>Pseudomonadati</taxon>
        <taxon>Pseudomonadota</taxon>
        <taxon>Gammaproteobacteria</taxon>
        <taxon>Alteromonadales</taxon>
        <taxon>Alteromonadaceae</taxon>
        <taxon>Alteromonas/Salinimonas group</taxon>
        <taxon>Alteromonas</taxon>
    </lineage>
</organism>
<dbReference type="GO" id="GO:0008713">
    <property type="term" value="F:ADP-heptose-lipopolysaccharide heptosyltransferase activity"/>
    <property type="evidence" value="ECO:0007669"/>
    <property type="project" value="TreeGrafter"/>
</dbReference>
<gene>
    <name evidence="3" type="ORF">GTH32_12870</name>
</gene>
<accession>A0A7X5LNV6</accession>
<comment type="caution">
    <text evidence="3">The sequence shown here is derived from an EMBL/GenBank/DDBJ whole genome shotgun (WGS) entry which is preliminary data.</text>
</comment>
<evidence type="ECO:0000256" key="1">
    <source>
        <dbReference type="ARBA" id="ARBA00022676"/>
    </source>
</evidence>
<dbReference type="Pfam" id="PF01075">
    <property type="entry name" value="Glyco_transf_9"/>
    <property type="match status" value="1"/>
</dbReference>
<sequence length="344" mass="37821">MPSTSLPPNVLLIRLSAIGDIVMASGLPSSIKRAMPNAKVTWLIEPAYADMVRHHSQVDEVICWPKSTWQKLASKKRYFALLKAIWHFRSELRAQGFTLAIDAQGLLKSAFLAWLSGAKERIGFVSKEHSHALLTHAIDKPVSTMISSEYRALAKWLGTSDYVLDIQISYNANQNALASLQRLNITSPYIALAPFTTRPQKHWPLAHWLSLINELRKLTSAPIAVLGGPGDECEAQALSFSESDVHCLAGHTSLPESIAIIKHCAVLIGVDTGLTHIGTAFSIPTVALFGSTCPYTETDSPYTQVLYRNLACAPCRRKPTCKGAYSCMREIEPTHVISAIRGYL</sequence>
<dbReference type="InterPro" id="IPR002201">
    <property type="entry name" value="Glyco_trans_9"/>
</dbReference>
<evidence type="ECO:0000313" key="4">
    <source>
        <dbReference type="Proteomes" id="UP000470213"/>
    </source>
</evidence>
<dbReference type="SUPFAM" id="SSF53756">
    <property type="entry name" value="UDP-Glycosyltransferase/glycogen phosphorylase"/>
    <property type="match status" value="1"/>
</dbReference>
<proteinExistence type="predicted"/>
<dbReference type="PANTHER" id="PTHR30160:SF1">
    <property type="entry name" value="LIPOPOLYSACCHARIDE 1,2-N-ACETYLGLUCOSAMINETRANSFERASE-RELATED"/>
    <property type="match status" value="1"/>
</dbReference>
<reference evidence="3 4" key="1">
    <citation type="submission" date="2020-01" db="EMBL/GenBank/DDBJ databases">
        <authorList>
            <person name="Chen J."/>
            <person name="Zhu S."/>
            <person name="Yang J."/>
        </authorList>
    </citation>
    <scope>NUCLEOTIDE SEQUENCE [LARGE SCALE GENOMIC DNA]</scope>
    <source>
        <strain evidence="3 4">345S023</strain>
    </source>
</reference>
<dbReference type="GO" id="GO:0005829">
    <property type="term" value="C:cytosol"/>
    <property type="evidence" value="ECO:0007669"/>
    <property type="project" value="TreeGrafter"/>
</dbReference>
<protein>
    <submittedName>
        <fullName evidence="3">Glycosyltransferase family 9 protein</fullName>
    </submittedName>
</protein>
<dbReference type="InterPro" id="IPR051199">
    <property type="entry name" value="LPS_LOS_Heptosyltrfase"/>
</dbReference>
<keyword evidence="2 3" id="KW-0808">Transferase</keyword>
<name>A0A7X5LNV6_9ALTE</name>
<keyword evidence="1" id="KW-0328">Glycosyltransferase</keyword>
<dbReference type="Gene3D" id="3.40.50.2000">
    <property type="entry name" value="Glycogen Phosphorylase B"/>
    <property type="match status" value="2"/>
</dbReference>
<dbReference type="CDD" id="cd03789">
    <property type="entry name" value="GT9_LPS_heptosyltransferase"/>
    <property type="match status" value="1"/>
</dbReference>
<dbReference type="PANTHER" id="PTHR30160">
    <property type="entry name" value="TETRAACYLDISACCHARIDE 4'-KINASE-RELATED"/>
    <property type="match status" value="1"/>
</dbReference>
<keyword evidence="4" id="KW-1185">Reference proteome</keyword>
<dbReference type="EMBL" id="JAAAWN010000017">
    <property type="protein sequence ID" value="NDV92065.1"/>
    <property type="molecule type" value="Genomic_DNA"/>
</dbReference>
<dbReference type="Proteomes" id="UP000470213">
    <property type="component" value="Unassembled WGS sequence"/>
</dbReference>